<evidence type="ECO:0000313" key="9">
    <source>
        <dbReference type="Proteomes" id="UP000291116"/>
    </source>
</evidence>
<keyword evidence="9" id="KW-1185">Reference proteome</keyword>
<dbReference type="PANTHER" id="PTHR21338">
    <property type="entry name" value="MITOCHONDRIAL RIBOSOMAL PROTEIN L41"/>
    <property type="match status" value="1"/>
</dbReference>
<dbReference type="InterPro" id="IPR019189">
    <property type="entry name" value="Ribosomal_mL41"/>
</dbReference>
<evidence type="ECO:0000256" key="6">
    <source>
        <dbReference type="ARBA" id="ARBA00023274"/>
    </source>
</evidence>
<dbReference type="GO" id="GO:0005762">
    <property type="term" value="C:mitochondrial large ribosomal subunit"/>
    <property type="evidence" value="ECO:0007669"/>
    <property type="project" value="InterPro"/>
</dbReference>
<dbReference type="GO" id="GO:0003735">
    <property type="term" value="F:structural constituent of ribosome"/>
    <property type="evidence" value="ECO:0007669"/>
    <property type="project" value="InterPro"/>
</dbReference>
<evidence type="ECO:0000256" key="7">
    <source>
        <dbReference type="SAM" id="MobiDB-lite"/>
    </source>
</evidence>
<comment type="subcellular location">
    <subcellularLocation>
        <location evidence="1">Mitochondrion</location>
    </subcellularLocation>
</comment>
<proteinExistence type="inferred from homology"/>
<protein>
    <submittedName>
        <fullName evidence="8">Uncharacterized protein</fullName>
    </submittedName>
</protein>
<dbReference type="Pfam" id="PF09809">
    <property type="entry name" value="MRP-L27"/>
    <property type="match status" value="1"/>
</dbReference>
<feature type="region of interest" description="Disordered" evidence="7">
    <location>
        <begin position="20"/>
        <end position="56"/>
    </location>
</feature>
<dbReference type="EMBL" id="CAACVS010000309">
    <property type="protein sequence ID" value="VEU40816.1"/>
    <property type="molecule type" value="Genomic_DNA"/>
</dbReference>
<dbReference type="OrthoDB" id="271604at2759"/>
<evidence type="ECO:0000256" key="5">
    <source>
        <dbReference type="ARBA" id="ARBA00023128"/>
    </source>
</evidence>
<name>A0A448ZFN2_9STRA</name>
<keyword evidence="5" id="KW-0496">Mitochondrion</keyword>
<reference evidence="8 9" key="1">
    <citation type="submission" date="2019-01" db="EMBL/GenBank/DDBJ databases">
        <authorList>
            <person name="Ferrante I. M."/>
        </authorList>
    </citation>
    <scope>NUCLEOTIDE SEQUENCE [LARGE SCALE GENOMIC DNA]</scope>
    <source>
        <strain evidence="8 9">B856</strain>
    </source>
</reference>
<dbReference type="AlphaFoldDB" id="A0A448ZFN2"/>
<dbReference type="Proteomes" id="UP000291116">
    <property type="component" value="Unassembled WGS sequence"/>
</dbReference>
<evidence type="ECO:0000256" key="3">
    <source>
        <dbReference type="ARBA" id="ARBA00022946"/>
    </source>
</evidence>
<evidence type="ECO:0000256" key="2">
    <source>
        <dbReference type="ARBA" id="ARBA00010152"/>
    </source>
</evidence>
<dbReference type="PANTHER" id="PTHR21338:SF0">
    <property type="entry name" value="LARGE RIBOSOMAL SUBUNIT PROTEIN ML41"/>
    <property type="match status" value="1"/>
</dbReference>
<evidence type="ECO:0000256" key="4">
    <source>
        <dbReference type="ARBA" id="ARBA00022980"/>
    </source>
</evidence>
<keyword evidence="4" id="KW-0689">Ribosomal protein</keyword>
<dbReference type="GO" id="GO:0006412">
    <property type="term" value="P:translation"/>
    <property type="evidence" value="ECO:0007669"/>
    <property type="project" value="TreeGrafter"/>
</dbReference>
<keyword evidence="3" id="KW-0809">Transit peptide</keyword>
<feature type="compositionally biased region" description="Basic and acidic residues" evidence="7">
    <location>
        <begin position="46"/>
        <end position="56"/>
    </location>
</feature>
<keyword evidence="6" id="KW-0687">Ribonucleoprotein</keyword>
<accession>A0A448ZFN2</accession>
<comment type="similarity">
    <text evidence="2">Belongs to the mitochondrion-specific ribosomal protein mL41 family.</text>
</comment>
<evidence type="ECO:0000313" key="8">
    <source>
        <dbReference type="EMBL" id="VEU40816.1"/>
    </source>
</evidence>
<sequence>MNSPSMTILNQQQHRSISKYISKSARKRMPLTTKRAGKGYYKGKGATKEGRLTSKGKFIPDPKKKLELIVPDLEGFNLKPYIARTASKIAPELRRRPGQV</sequence>
<evidence type="ECO:0000256" key="1">
    <source>
        <dbReference type="ARBA" id="ARBA00004173"/>
    </source>
</evidence>
<organism evidence="8 9">
    <name type="scientific">Pseudo-nitzschia multistriata</name>
    <dbReference type="NCBI Taxonomy" id="183589"/>
    <lineage>
        <taxon>Eukaryota</taxon>
        <taxon>Sar</taxon>
        <taxon>Stramenopiles</taxon>
        <taxon>Ochrophyta</taxon>
        <taxon>Bacillariophyta</taxon>
        <taxon>Bacillariophyceae</taxon>
        <taxon>Bacillariophycidae</taxon>
        <taxon>Bacillariales</taxon>
        <taxon>Bacillariaceae</taxon>
        <taxon>Pseudo-nitzschia</taxon>
    </lineage>
</organism>
<gene>
    <name evidence="8" type="ORF">PSNMU_V1.4_AUG-EV-PASAV3_0077130</name>
</gene>